<gene>
    <name evidence="1" type="ORF">PIBRA_LOCUS9258</name>
</gene>
<proteinExistence type="predicted"/>
<dbReference type="AlphaFoldDB" id="A0A9P0XFH0"/>
<evidence type="ECO:0000313" key="2">
    <source>
        <dbReference type="Proteomes" id="UP001152562"/>
    </source>
</evidence>
<sequence length="183" mass="20754">MKRVLVFIICAGFVIEKDIPNIESVITLSDGLLIEWSWKGNADSIDGFKIKVWIVESQQQGYFKLVNGDQIPGLTLNHNALEEFDQEKLPKSKPRIIVISDAEAREVKIDGIKYNKMHEIRILTYDGREDGPLSGPTRIRLIKPDEAINVIAAQRQNNDCVATVATNLTIDGETYYHLRNIYL</sequence>
<evidence type="ECO:0000313" key="1">
    <source>
        <dbReference type="EMBL" id="CAH4032917.1"/>
    </source>
</evidence>
<comment type="caution">
    <text evidence="1">The sequence shown here is derived from an EMBL/GenBank/DDBJ whole genome shotgun (WGS) entry which is preliminary data.</text>
</comment>
<accession>A0A9P0XFH0</accession>
<organism evidence="1 2">
    <name type="scientific">Pieris brassicae</name>
    <name type="common">White butterfly</name>
    <name type="synonym">Large white butterfly</name>
    <dbReference type="NCBI Taxonomy" id="7116"/>
    <lineage>
        <taxon>Eukaryota</taxon>
        <taxon>Metazoa</taxon>
        <taxon>Ecdysozoa</taxon>
        <taxon>Arthropoda</taxon>
        <taxon>Hexapoda</taxon>
        <taxon>Insecta</taxon>
        <taxon>Pterygota</taxon>
        <taxon>Neoptera</taxon>
        <taxon>Endopterygota</taxon>
        <taxon>Lepidoptera</taxon>
        <taxon>Glossata</taxon>
        <taxon>Ditrysia</taxon>
        <taxon>Papilionoidea</taxon>
        <taxon>Pieridae</taxon>
        <taxon>Pierinae</taxon>
        <taxon>Pieris</taxon>
    </lineage>
</organism>
<name>A0A9P0XFH0_PIEBR</name>
<protein>
    <submittedName>
        <fullName evidence="1">Uncharacterized protein</fullName>
    </submittedName>
</protein>
<keyword evidence="2" id="KW-1185">Reference proteome</keyword>
<reference evidence="1" key="1">
    <citation type="submission" date="2022-05" db="EMBL/GenBank/DDBJ databases">
        <authorList>
            <person name="Okamura Y."/>
        </authorList>
    </citation>
    <scope>NUCLEOTIDE SEQUENCE</scope>
</reference>
<dbReference type="EMBL" id="CALOZG010000029">
    <property type="protein sequence ID" value="CAH4032917.1"/>
    <property type="molecule type" value="Genomic_DNA"/>
</dbReference>
<dbReference type="Proteomes" id="UP001152562">
    <property type="component" value="Unassembled WGS sequence"/>
</dbReference>